<evidence type="ECO:0000256" key="2">
    <source>
        <dbReference type="SAM" id="MobiDB-lite"/>
    </source>
</evidence>
<protein>
    <submittedName>
        <fullName evidence="3">Uncharacterized protein</fullName>
    </submittedName>
</protein>
<evidence type="ECO:0000256" key="1">
    <source>
        <dbReference type="SAM" id="Coils"/>
    </source>
</evidence>
<dbReference type="EMBL" id="POUM01000024">
    <property type="protein sequence ID" value="PNF57607.1"/>
    <property type="molecule type" value="Genomic_DNA"/>
</dbReference>
<name>A0A2N8R952_STUST</name>
<evidence type="ECO:0000313" key="3">
    <source>
        <dbReference type="EMBL" id="PNF57607.1"/>
    </source>
</evidence>
<organism evidence="3 4">
    <name type="scientific">Stutzerimonas stutzeri</name>
    <name type="common">Pseudomonas stutzeri</name>
    <dbReference type="NCBI Taxonomy" id="316"/>
    <lineage>
        <taxon>Bacteria</taxon>
        <taxon>Pseudomonadati</taxon>
        <taxon>Pseudomonadota</taxon>
        <taxon>Gammaproteobacteria</taxon>
        <taxon>Pseudomonadales</taxon>
        <taxon>Pseudomonadaceae</taxon>
        <taxon>Stutzerimonas</taxon>
    </lineage>
</organism>
<dbReference type="Proteomes" id="UP000236003">
    <property type="component" value="Unassembled WGS sequence"/>
</dbReference>
<feature type="compositionally biased region" description="Low complexity" evidence="2">
    <location>
        <begin position="259"/>
        <end position="280"/>
    </location>
</feature>
<feature type="coiled-coil region" evidence="1">
    <location>
        <begin position="59"/>
        <end position="93"/>
    </location>
</feature>
<sequence>MNNSSAHLLAQHGELLQVGQVVTGQPLGDKSPRLLRAVSAAALCIAFAAFAGHFTQSVREEAARVAAAEKAEAARLAEENRVAAAQVAGLQKRLTAMQTQISTERDALLERFQRLRADKDKDVAIAEMLRRYPTPHRPLQGIDPVAFEAFIDVDRDSWIATGKSPKLDEHYQLERAKVQAGADYLRYINEALELIDQGKRLPAWMGYERFASGSETETRELKDHGSPAKPEARRSVPAAPAAPVAPEPVMPLEIPAATAPAAAPAPTPAAAAPKPRTAPTGVPGKVQVLDW</sequence>
<feature type="region of interest" description="Disordered" evidence="2">
    <location>
        <begin position="213"/>
        <end position="247"/>
    </location>
</feature>
<proteinExistence type="predicted"/>
<keyword evidence="1" id="KW-0175">Coiled coil</keyword>
<accession>A0A2N8R952</accession>
<evidence type="ECO:0000313" key="4">
    <source>
        <dbReference type="Proteomes" id="UP000236003"/>
    </source>
</evidence>
<reference evidence="3 4" key="1">
    <citation type="submission" date="2018-01" db="EMBL/GenBank/DDBJ databases">
        <title>Denitrification phenotypes of diverse strains of Pseudomonas stutzeri.</title>
        <authorList>
            <person name="Milligan D.A."/>
            <person name="Bergaust L."/>
            <person name="Bakken L.R."/>
            <person name="Frostegard A."/>
        </authorList>
    </citation>
    <scope>NUCLEOTIDE SEQUENCE [LARGE SCALE GENOMIC DNA]</scope>
    <source>
        <strain evidence="3 4">CCUG 44592</strain>
    </source>
</reference>
<feature type="region of interest" description="Disordered" evidence="2">
    <location>
        <begin position="259"/>
        <end position="291"/>
    </location>
</feature>
<comment type="caution">
    <text evidence="3">The sequence shown here is derived from an EMBL/GenBank/DDBJ whole genome shotgun (WGS) entry which is preliminary data.</text>
</comment>
<gene>
    <name evidence="3" type="ORF">CXK99_20680</name>
</gene>
<dbReference type="AlphaFoldDB" id="A0A2N8R952"/>
<dbReference type="RefSeq" id="WP_102821623.1">
    <property type="nucleotide sequence ID" value="NZ_JAMOHR010000032.1"/>
</dbReference>
<feature type="compositionally biased region" description="Basic and acidic residues" evidence="2">
    <location>
        <begin position="216"/>
        <end position="234"/>
    </location>
</feature>